<dbReference type="NCBIfam" id="TIGR00848">
    <property type="entry name" value="fruA"/>
    <property type="match status" value="1"/>
</dbReference>
<comment type="subcellular location">
    <subcellularLocation>
        <location evidence="1">Cytoplasm</location>
    </subcellularLocation>
</comment>
<dbReference type="FunFam" id="3.40.930.10:FF:000009">
    <property type="entry name" value="PTS system, fructose specific IIABC component"/>
    <property type="match status" value="1"/>
</dbReference>
<protein>
    <submittedName>
        <fullName evidence="8">PTS fructose transporter subunit IIA</fullName>
    </submittedName>
</protein>
<proteinExistence type="predicted"/>
<evidence type="ECO:0000259" key="7">
    <source>
        <dbReference type="PROSITE" id="PS51094"/>
    </source>
</evidence>
<dbReference type="GO" id="GO:0009401">
    <property type="term" value="P:phosphoenolpyruvate-dependent sugar phosphotransferase system"/>
    <property type="evidence" value="ECO:0007669"/>
    <property type="project" value="UniProtKB-KW"/>
</dbReference>
<dbReference type="PROSITE" id="PS51094">
    <property type="entry name" value="PTS_EIIA_TYPE_2"/>
    <property type="match status" value="1"/>
</dbReference>
<accession>A0A8A7KDI2</accession>
<keyword evidence="5" id="KW-0808">Transferase</keyword>
<dbReference type="GO" id="GO:0008982">
    <property type="term" value="F:protein-N(PI)-phosphohistidine-sugar phosphotransferase activity"/>
    <property type="evidence" value="ECO:0007669"/>
    <property type="project" value="InterPro"/>
</dbReference>
<dbReference type="PANTHER" id="PTHR47738:SF2">
    <property type="entry name" value="PTS SYSTEM FRUCTOSE-LIKE EIIA COMPONENT"/>
    <property type="match status" value="1"/>
</dbReference>
<evidence type="ECO:0000256" key="3">
    <source>
        <dbReference type="ARBA" id="ARBA00022553"/>
    </source>
</evidence>
<dbReference type="Proteomes" id="UP000665020">
    <property type="component" value="Chromosome"/>
</dbReference>
<keyword evidence="9" id="KW-1185">Reference proteome</keyword>
<dbReference type="GO" id="GO:0016020">
    <property type="term" value="C:membrane"/>
    <property type="evidence" value="ECO:0007669"/>
    <property type="project" value="InterPro"/>
</dbReference>
<evidence type="ECO:0000256" key="2">
    <source>
        <dbReference type="ARBA" id="ARBA00022448"/>
    </source>
</evidence>
<dbReference type="Pfam" id="PF00359">
    <property type="entry name" value="PTS_EIIA_2"/>
    <property type="match status" value="1"/>
</dbReference>
<dbReference type="KEGG" id="ifn:GM661_18735"/>
<keyword evidence="4" id="KW-0762">Sugar transport</keyword>
<keyword evidence="3" id="KW-0597">Phosphoprotein</keyword>
<name>A0A8A7KDI2_9FIRM</name>
<reference evidence="8" key="1">
    <citation type="submission" date="2019-12" db="EMBL/GenBank/DDBJ databases">
        <authorList>
            <person name="zhang j."/>
            <person name="sun C.M."/>
        </authorList>
    </citation>
    <scope>NUCLEOTIDE SEQUENCE</scope>
    <source>
        <strain evidence="8">NS-1</strain>
    </source>
</reference>
<gene>
    <name evidence="8" type="ORF">GM661_18735</name>
</gene>
<evidence type="ECO:0000256" key="1">
    <source>
        <dbReference type="ARBA" id="ARBA00004496"/>
    </source>
</evidence>
<dbReference type="EMBL" id="CP046640">
    <property type="protein sequence ID" value="QTL99846.1"/>
    <property type="molecule type" value="Genomic_DNA"/>
</dbReference>
<evidence type="ECO:0000313" key="8">
    <source>
        <dbReference type="EMBL" id="QTL99846.1"/>
    </source>
</evidence>
<sequence>MGLKDFIKPELIKMELESQDKEGVIKELIKLLKGQDYITDEKSVFQSAMEREQKSTTGIGNGIAIPHVKSKAVKKPAIVFGRSKKGINFQSLDKKPSYLFFLIAAPEKSKDQHLKLLAKLSRMLVHEDFREALLQVSTPEGLREVIVVRENSFK</sequence>
<dbReference type="Gene3D" id="3.40.930.10">
    <property type="entry name" value="Mannitol-specific EII, Chain A"/>
    <property type="match status" value="1"/>
</dbReference>
<dbReference type="GO" id="GO:0005737">
    <property type="term" value="C:cytoplasm"/>
    <property type="evidence" value="ECO:0007669"/>
    <property type="project" value="UniProtKB-SubCell"/>
</dbReference>
<dbReference type="InterPro" id="IPR016152">
    <property type="entry name" value="PTrfase/Anion_transptr"/>
</dbReference>
<evidence type="ECO:0000256" key="4">
    <source>
        <dbReference type="ARBA" id="ARBA00022597"/>
    </source>
</evidence>
<dbReference type="RefSeq" id="WP_230868168.1">
    <property type="nucleotide sequence ID" value="NZ_CP046640.1"/>
</dbReference>
<evidence type="ECO:0000313" key="9">
    <source>
        <dbReference type="Proteomes" id="UP000665020"/>
    </source>
</evidence>
<dbReference type="InterPro" id="IPR002178">
    <property type="entry name" value="PTS_EIIA_type-2_dom"/>
</dbReference>
<dbReference type="InterPro" id="IPR004715">
    <property type="entry name" value="PTS_IIA_fruc"/>
</dbReference>
<feature type="domain" description="PTS EIIA type-2" evidence="7">
    <location>
        <begin position="5"/>
        <end position="149"/>
    </location>
</feature>
<keyword evidence="2" id="KW-0813">Transport</keyword>
<evidence type="ECO:0000256" key="6">
    <source>
        <dbReference type="ARBA" id="ARBA00022683"/>
    </source>
</evidence>
<dbReference type="AlphaFoldDB" id="A0A8A7KDI2"/>
<organism evidence="8 9">
    <name type="scientific">Iocasia fonsfrigidae</name>
    <dbReference type="NCBI Taxonomy" id="2682810"/>
    <lineage>
        <taxon>Bacteria</taxon>
        <taxon>Bacillati</taxon>
        <taxon>Bacillota</taxon>
        <taxon>Clostridia</taxon>
        <taxon>Halanaerobiales</taxon>
        <taxon>Halanaerobiaceae</taxon>
        <taxon>Iocasia</taxon>
    </lineage>
</organism>
<dbReference type="InterPro" id="IPR051541">
    <property type="entry name" value="PTS_SugarTrans_NitroReg"/>
</dbReference>
<dbReference type="SUPFAM" id="SSF55804">
    <property type="entry name" value="Phoshotransferase/anion transport protein"/>
    <property type="match status" value="1"/>
</dbReference>
<dbReference type="PANTHER" id="PTHR47738">
    <property type="entry name" value="PTS SYSTEM FRUCTOSE-LIKE EIIA COMPONENT-RELATED"/>
    <property type="match status" value="1"/>
</dbReference>
<dbReference type="CDD" id="cd00211">
    <property type="entry name" value="PTS_IIA_fru"/>
    <property type="match status" value="1"/>
</dbReference>
<keyword evidence="6" id="KW-0598">Phosphotransferase system</keyword>
<evidence type="ECO:0000256" key="5">
    <source>
        <dbReference type="ARBA" id="ARBA00022679"/>
    </source>
</evidence>